<dbReference type="EMBL" id="CM045770">
    <property type="protein sequence ID" value="KAI7991027.1"/>
    <property type="molecule type" value="Genomic_DNA"/>
</dbReference>
<gene>
    <name evidence="1" type="ORF">LOK49_LG12G01198</name>
</gene>
<name>A0ACC0FSH7_9ERIC</name>
<organism evidence="1 2">
    <name type="scientific">Camellia lanceoleosa</name>
    <dbReference type="NCBI Taxonomy" id="1840588"/>
    <lineage>
        <taxon>Eukaryota</taxon>
        <taxon>Viridiplantae</taxon>
        <taxon>Streptophyta</taxon>
        <taxon>Embryophyta</taxon>
        <taxon>Tracheophyta</taxon>
        <taxon>Spermatophyta</taxon>
        <taxon>Magnoliopsida</taxon>
        <taxon>eudicotyledons</taxon>
        <taxon>Gunneridae</taxon>
        <taxon>Pentapetalae</taxon>
        <taxon>asterids</taxon>
        <taxon>Ericales</taxon>
        <taxon>Theaceae</taxon>
        <taxon>Camellia</taxon>
    </lineage>
</organism>
<dbReference type="Proteomes" id="UP001060215">
    <property type="component" value="Chromosome 13"/>
</dbReference>
<sequence length="117" mass="13163">MVVVVVVSLCQIIQTRRSIRRQRLVLLLLRPNHRLPAKVRVSIVFLAMVLKHGLSNSDPFDQTILQTQNLQEEEERFPLVLVHHHLQEDGDSETVGDVTENRGKSCGGSDPVLFGGM</sequence>
<accession>A0ACC0FSH7</accession>
<evidence type="ECO:0000313" key="1">
    <source>
        <dbReference type="EMBL" id="KAI7991027.1"/>
    </source>
</evidence>
<protein>
    <submittedName>
        <fullName evidence="1">Uncharacterized protein</fullName>
    </submittedName>
</protein>
<keyword evidence="2" id="KW-1185">Reference proteome</keyword>
<proteinExistence type="predicted"/>
<comment type="caution">
    <text evidence="1">The sequence shown here is derived from an EMBL/GenBank/DDBJ whole genome shotgun (WGS) entry which is preliminary data.</text>
</comment>
<evidence type="ECO:0000313" key="2">
    <source>
        <dbReference type="Proteomes" id="UP001060215"/>
    </source>
</evidence>
<reference evidence="1 2" key="1">
    <citation type="journal article" date="2022" name="Plant J.">
        <title>Chromosome-level genome of Camellia lanceoleosa provides a valuable resource for understanding genome evolution and self-incompatibility.</title>
        <authorList>
            <person name="Gong W."/>
            <person name="Xiao S."/>
            <person name="Wang L."/>
            <person name="Liao Z."/>
            <person name="Chang Y."/>
            <person name="Mo W."/>
            <person name="Hu G."/>
            <person name="Li W."/>
            <person name="Zhao G."/>
            <person name="Zhu H."/>
            <person name="Hu X."/>
            <person name="Ji K."/>
            <person name="Xiang X."/>
            <person name="Song Q."/>
            <person name="Yuan D."/>
            <person name="Jin S."/>
            <person name="Zhang L."/>
        </authorList>
    </citation>
    <scope>NUCLEOTIDE SEQUENCE [LARGE SCALE GENOMIC DNA]</scope>
    <source>
        <strain evidence="1">SQ_2022a</strain>
    </source>
</reference>